<dbReference type="EMBL" id="CM004389">
    <property type="protein sequence ID" value="OAY54133.1"/>
    <property type="molecule type" value="Genomic_DNA"/>
</dbReference>
<protein>
    <submittedName>
        <fullName evidence="1">Uncharacterized protein</fullName>
    </submittedName>
</protein>
<name>A0A2C9W656_MANES</name>
<accession>A0A2C9W656</accession>
<organism evidence="1">
    <name type="scientific">Manihot esculenta</name>
    <name type="common">Cassava</name>
    <name type="synonym">Jatropha manihot</name>
    <dbReference type="NCBI Taxonomy" id="3983"/>
    <lineage>
        <taxon>Eukaryota</taxon>
        <taxon>Viridiplantae</taxon>
        <taxon>Streptophyta</taxon>
        <taxon>Embryophyta</taxon>
        <taxon>Tracheophyta</taxon>
        <taxon>Spermatophyta</taxon>
        <taxon>Magnoliopsida</taxon>
        <taxon>eudicotyledons</taxon>
        <taxon>Gunneridae</taxon>
        <taxon>Pentapetalae</taxon>
        <taxon>rosids</taxon>
        <taxon>fabids</taxon>
        <taxon>Malpighiales</taxon>
        <taxon>Euphorbiaceae</taxon>
        <taxon>Crotonoideae</taxon>
        <taxon>Manihoteae</taxon>
        <taxon>Manihot</taxon>
    </lineage>
</organism>
<reference evidence="1" key="1">
    <citation type="submission" date="2016-02" db="EMBL/GenBank/DDBJ databases">
        <title>WGS assembly of Manihot esculenta.</title>
        <authorList>
            <person name="Bredeson J.V."/>
            <person name="Prochnik S.E."/>
            <person name="Lyons J.B."/>
            <person name="Schmutz J."/>
            <person name="Grimwood J."/>
            <person name="Vrebalov J."/>
            <person name="Bart R.S."/>
            <person name="Amuge T."/>
            <person name="Ferguson M.E."/>
            <person name="Green R."/>
            <person name="Putnam N."/>
            <person name="Stites J."/>
            <person name="Rounsley S."/>
            <person name="Rokhsar D.S."/>
        </authorList>
    </citation>
    <scope>NUCLEOTIDE SEQUENCE [LARGE SCALE GENOMIC DNA]</scope>
    <source>
        <tissue evidence="1">Leaf</tissue>
    </source>
</reference>
<evidence type="ECO:0000313" key="1">
    <source>
        <dbReference type="EMBL" id="OAY54133.1"/>
    </source>
</evidence>
<dbReference type="AlphaFoldDB" id="A0A2C9W656"/>
<proteinExistence type="predicted"/>
<sequence length="35" mass="4062">MRFSPHMAPRSILSKLLDPFSRSRSSSLHPLRPKK</sequence>
<gene>
    <name evidence="1" type="ORF">MANES_03G051000</name>
</gene>